<dbReference type="Proteomes" id="UP000059680">
    <property type="component" value="Chromosome 3"/>
</dbReference>
<feature type="chain" id="PRO_5006056464" evidence="2">
    <location>
        <begin position="17"/>
        <end position="172"/>
    </location>
</feature>
<evidence type="ECO:0000256" key="1">
    <source>
        <dbReference type="SAM" id="MobiDB-lite"/>
    </source>
</evidence>
<feature type="compositionally biased region" description="Low complexity" evidence="1">
    <location>
        <begin position="71"/>
        <end position="87"/>
    </location>
</feature>
<keyword evidence="2" id="KW-0732">Signal</keyword>
<evidence type="ECO:0000313" key="4">
    <source>
        <dbReference type="Proteomes" id="UP000059680"/>
    </source>
</evidence>
<feature type="compositionally biased region" description="Low complexity" evidence="1">
    <location>
        <begin position="99"/>
        <end position="112"/>
    </location>
</feature>
<gene>
    <name evidence="3" type="ordered locus">Os03g0309100</name>
    <name evidence="3" type="ORF">OSNPB_030309100</name>
</gene>
<accession>A0A0P0VWK2</accession>
<reference evidence="4" key="1">
    <citation type="journal article" date="2005" name="Nature">
        <title>The map-based sequence of the rice genome.</title>
        <authorList>
            <consortium name="International rice genome sequencing project (IRGSP)"/>
            <person name="Matsumoto T."/>
            <person name="Wu J."/>
            <person name="Kanamori H."/>
            <person name="Katayose Y."/>
            <person name="Fujisawa M."/>
            <person name="Namiki N."/>
            <person name="Mizuno H."/>
            <person name="Yamamoto K."/>
            <person name="Antonio B.A."/>
            <person name="Baba T."/>
            <person name="Sakata K."/>
            <person name="Nagamura Y."/>
            <person name="Aoki H."/>
            <person name="Arikawa K."/>
            <person name="Arita K."/>
            <person name="Bito T."/>
            <person name="Chiden Y."/>
            <person name="Fujitsuka N."/>
            <person name="Fukunaka R."/>
            <person name="Hamada M."/>
            <person name="Harada C."/>
            <person name="Hayashi A."/>
            <person name="Hijishita S."/>
            <person name="Honda M."/>
            <person name="Hosokawa S."/>
            <person name="Ichikawa Y."/>
            <person name="Idonuma A."/>
            <person name="Iijima M."/>
            <person name="Ikeda M."/>
            <person name="Ikeno M."/>
            <person name="Ito K."/>
            <person name="Ito S."/>
            <person name="Ito T."/>
            <person name="Ito Y."/>
            <person name="Ito Y."/>
            <person name="Iwabuchi A."/>
            <person name="Kamiya K."/>
            <person name="Karasawa W."/>
            <person name="Kurita K."/>
            <person name="Katagiri S."/>
            <person name="Kikuta A."/>
            <person name="Kobayashi H."/>
            <person name="Kobayashi N."/>
            <person name="Machita K."/>
            <person name="Maehara T."/>
            <person name="Masukawa M."/>
            <person name="Mizubayashi T."/>
            <person name="Mukai Y."/>
            <person name="Nagasaki H."/>
            <person name="Nagata Y."/>
            <person name="Naito S."/>
            <person name="Nakashima M."/>
            <person name="Nakama Y."/>
            <person name="Nakamichi Y."/>
            <person name="Nakamura M."/>
            <person name="Meguro A."/>
            <person name="Negishi M."/>
            <person name="Ohta I."/>
            <person name="Ohta T."/>
            <person name="Okamoto M."/>
            <person name="Ono N."/>
            <person name="Saji S."/>
            <person name="Sakaguchi M."/>
            <person name="Sakai K."/>
            <person name="Shibata M."/>
            <person name="Shimokawa T."/>
            <person name="Song J."/>
            <person name="Takazaki Y."/>
            <person name="Terasawa K."/>
            <person name="Tsugane M."/>
            <person name="Tsuji K."/>
            <person name="Ueda S."/>
            <person name="Waki K."/>
            <person name="Yamagata H."/>
            <person name="Yamamoto M."/>
            <person name="Yamamoto S."/>
            <person name="Yamane H."/>
            <person name="Yoshiki S."/>
            <person name="Yoshihara R."/>
            <person name="Yukawa K."/>
            <person name="Zhong H."/>
            <person name="Yano M."/>
            <person name="Yuan Q."/>
            <person name="Ouyang S."/>
            <person name="Liu J."/>
            <person name="Jones K.M."/>
            <person name="Gansberger K."/>
            <person name="Moffat K."/>
            <person name="Hill J."/>
            <person name="Bera J."/>
            <person name="Fadrosh D."/>
            <person name="Jin S."/>
            <person name="Johri S."/>
            <person name="Kim M."/>
            <person name="Overton L."/>
            <person name="Reardon M."/>
            <person name="Tsitrin T."/>
            <person name="Vuong H."/>
            <person name="Weaver B."/>
            <person name="Ciecko A."/>
            <person name="Tallon L."/>
            <person name="Jackson J."/>
            <person name="Pai G."/>
            <person name="Aken S.V."/>
            <person name="Utterback T."/>
            <person name="Reidmuller S."/>
            <person name="Feldblyum T."/>
            <person name="Hsiao J."/>
            <person name="Zismann V."/>
            <person name="Iobst S."/>
            <person name="de Vazeille A.R."/>
            <person name="Buell C.R."/>
            <person name="Ying K."/>
            <person name="Li Y."/>
            <person name="Lu T."/>
            <person name="Huang Y."/>
            <person name="Zhao Q."/>
            <person name="Feng Q."/>
            <person name="Zhang L."/>
            <person name="Zhu J."/>
            <person name="Weng Q."/>
            <person name="Mu J."/>
            <person name="Lu Y."/>
            <person name="Fan D."/>
            <person name="Liu Y."/>
            <person name="Guan J."/>
            <person name="Zhang Y."/>
            <person name="Yu S."/>
            <person name="Liu X."/>
            <person name="Zhang Y."/>
            <person name="Hong G."/>
            <person name="Han B."/>
            <person name="Choisne N."/>
            <person name="Demange N."/>
            <person name="Orjeda G."/>
            <person name="Samain S."/>
            <person name="Cattolico L."/>
            <person name="Pelletier E."/>
            <person name="Couloux A."/>
            <person name="Segurens B."/>
            <person name="Wincker P."/>
            <person name="D'Hont A."/>
            <person name="Scarpelli C."/>
            <person name="Weissenbach J."/>
            <person name="Salanoubat M."/>
            <person name="Quetier F."/>
            <person name="Yu Y."/>
            <person name="Kim H.R."/>
            <person name="Rambo T."/>
            <person name="Currie J."/>
            <person name="Collura K."/>
            <person name="Luo M."/>
            <person name="Yang T."/>
            <person name="Ammiraju J.S.S."/>
            <person name="Engler F."/>
            <person name="Soderlund C."/>
            <person name="Wing R.A."/>
            <person name="Palmer L.E."/>
            <person name="de la Bastide M."/>
            <person name="Spiegel L."/>
            <person name="Nascimento L."/>
            <person name="Zutavern T."/>
            <person name="O'Shaughnessy A."/>
            <person name="Dike S."/>
            <person name="Dedhia N."/>
            <person name="Preston R."/>
            <person name="Balija V."/>
            <person name="McCombie W.R."/>
            <person name="Chow T."/>
            <person name="Chen H."/>
            <person name="Chung M."/>
            <person name="Chen C."/>
            <person name="Shaw J."/>
            <person name="Wu H."/>
            <person name="Hsiao K."/>
            <person name="Chao Y."/>
            <person name="Chu M."/>
            <person name="Cheng C."/>
            <person name="Hour A."/>
            <person name="Lee P."/>
            <person name="Lin S."/>
            <person name="Lin Y."/>
            <person name="Liou J."/>
            <person name="Liu S."/>
            <person name="Hsing Y."/>
            <person name="Raghuvanshi S."/>
            <person name="Mohanty A."/>
            <person name="Bharti A.K."/>
            <person name="Gaur A."/>
            <person name="Gupta V."/>
            <person name="Kumar D."/>
            <person name="Ravi V."/>
            <person name="Vij S."/>
            <person name="Kapur A."/>
            <person name="Khurana P."/>
            <person name="Khurana P."/>
            <person name="Khurana J.P."/>
            <person name="Tyagi A.K."/>
            <person name="Gaikwad K."/>
            <person name="Singh A."/>
            <person name="Dalal V."/>
            <person name="Srivastava S."/>
            <person name="Dixit A."/>
            <person name="Pal A.K."/>
            <person name="Ghazi I.A."/>
            <person name="Yadav M."/>
            <person name="Pandit A."/>
            <person name="Bhargava A."/>
            <person name="Sureshbabu K."/>
            <person name="Batra K."/>
            <person name="Sharma T.R."/>
            <person name="Mohapatra T."/>
            <person name="Singh N.K."/>
            <person name="Messing J."/>
            <person name="Nelson A.B."/>
            <person name="Fuks G."/>
            <person name="Kavchok S."/>
            <person name="Keizer G."/>
            <person name="Linton E."/>
            <person name="Llaca V."/>
            <person name="Song R."/>
            <person name="Tanyolac B."/>
            <person name="Young S."/>
            <person name="Ho-Il K."/>
            <person name="Hahn J.H."/>
            <person name="Sangsakoo G."/>
            <person name="Vanavichit A."/>
            <person name="de Mattos Luiz.A.T."/>
            <person name="Zimmer P.D."/>
            <person name="Malone G."/>
            <person name="Dellagostin O."/>
            <person name="de Oliveira A.C."/>
            <person name="Bevan M."/>
            <person name="Bancroft I."/>
            <person name="Minx P."/>
            <person name="Cordum H."/>
            <person name="Wilson R."/>
            <person name="Cheng Z."/>
            <person name="Jin W."/>
            <person name="Jiang J."/>
            <person name="Leong S.A."/>
            <person name="Iwama H."/>
            <person name="Gojobori T."/>
            <person name="Itoh T."/>
            <person name="Niimura Y."/>
            <person name="Fujii Y."/>
            <person name="Habara T."/>
            <person name="Sakai H."/>
            <person name="Sato Y."/>
            <person name="Wilson G."/>
            <person name="Kumar K."/>
            <person name="McCouch S."/>
            <person name="Juretic N."/>
            <person name="Hoen D."/>
            <person name="Wright S."/>
            <person name="Bruskiewich R."/>
            <person name="Bureau T."/>
            <person name="Miyao A."/>
            <person name="Hirochika H."/>
            <person name="Nishikawa T."/>
            <person name="Kadowaki K."/>
            <person name="Sugiura M."/>
            <person name="Burr B."/>
            <person name="Sasaki T."/>
        </authorList>
    </citation>
    <scope>NUCLEOTIDE SEQUENCE [LARGE SCALE GENOMIC DNA]</scope>
    <source>
        <strain evidence="4">cv. Nipponbare</strain>
    </source>
</reference>
<organism evidence="3 4">
    <name type="scientific">Oryza sativa subsp. japonica</name>
    <name type="common">Rice</name>
    <dbReference type="NCBI Taxonomy" id="39947"/>
    <lineage>
        <taxon>Eukaryota</taxon>
        <taxon>Viridiplantae</taxon>
        <taxon>Streptophyta</taxon>
        <taxon>Embryophyta</taxon>
        <taxon>Tracheophyta</taxon>
        <taxon>Spermatophyta</taxon>
        <taxon>Magnoliopsida</taxon>
        <taxon>Liliopsida</taxon>
        <taxon>Poales</taxon>
        <taxon>Poaceae</taxon>
        <taxon>BOP clade</taxon>
        <taxon>Oryzoideae</taxon>
        <taxon>Oryzeae</taxon>
        <taxon>Oryzinae</taxon>
        <taxon>Oryza</taxon>
        <taxon>Oryza sativa</taxon>
    </lineage>
</organism>
<sequence length="172" mass="17724">MLVLCTITVLSPCTVARRCRGISLPVGIALRITTAAVGGEGTREDQAAGGAVHDATRLERGRKRLARNRQQRTPATAAATAGRPGRYASHMGRGAAIGPAPVAARGGRAAKAPPRPGTTRKSRLRADPVVACAVAGFAAPKDGGMRSRSAPVAIVLRCVPAPRRAHEAFPKA</sequence>
<feature type="signal peptide" evidence="2">
    <location>
        <begin position="1"/>
        <end position="16"/>
    </location>
</feature>
<evidence type="ECO:0000313" key="3">
    <source>
        <dbReference type="EMBL" id="BAS83843.1"/>
    </source>
</evidence>
<dbReference type="PaxDb" id="39947-A0A0P0VWK2"/>
<dbReference type="EMBL" id="AP014959">
    <property type="protein sequence ID" value="BAS83843.1"/>
    <property type="molecule type" value="Genomic_DNA"/>
</dbReference>
<keyword evidence="4" id="KW-1185">Reference proteome</keyword>
<protein>
    <submittedName>
        <fullName evidence="3">Os03g0309100 protein</fullName>
    </submittedName>
</protein>
<proteinExistence type="predicted"/>
<feature type="region of interest" description="Disordered" evidence="1">
    <location>
        <begin position="62"/>
        <end position="87"/>
    </location>
</feature>
<name>A0A0P0VWK2_ORYSJ</name>
<dbReference type="AlphaFoldDB" id="A0A0P0VWK2"/>
<reference evidence="3 4" key="2">
    <citation type="journal article" date="2013" name="Plant Cell Physiol.">
        <title>Rice Annotation Project Database (RAP-DB): an integrative and interactive database for rice genomics.</title>
        <authorList>
            <person name="Sakai H."/>
            <person name="Lee S.S."/>
            <person name="Tanaka T."/>
            <person name="Numa H."/>
            <person name="Kim J."/>
            <person name="Kawahara Y."/>
            <person name="Wakimoto H."/>
            <person name="Yang C.C."/>
            <person name="Iwamoto M."/>
            <person name="Abe T."/>
            <person name="Yamada Y."/>
            <person name="Muto A."/>
            <person name="Inokuchi H."/>
            <person name="Ikemura T."/>
            <person name="Matsumoto T."/>
            <person name="Sasaki T."/>
            <person name="Itoh T."/>
        </authorList>
    </citation>
    <scope>NUCLEOTIDE SEQUENCE [LARGE SCALE GENOMIC DNA]</scope>
    <source>
        <strain evidence="4">cv. Nipponbare</strain>
    </source>
</reference>
<evidence type="ECO:0000256" key="2">
    <source>
        <dbReference type="SAM" id="SignalP"/>
    </source>
</evidence>
<reference evidence="3 4" key="3">
    <citation type="journal article" date="2013" name="Rice">
        <title>Improvement of the Oryza sativa Nipponbare reference genome using next generation sequence and optical map data.</title>
        <authorList>
            <person name="Kawahara Y."/>
            <person name="de la Bastide M."/>
            <person name="Hamilton J.P."/>
            <person name="Kanamori H."/>
            <person name="McCombie W.R."/>
            <person name="Ouyang S."/>
            <person name="Schwartz D.C."/>
            <person name="Tanaka T."/>
            <person name="Wu J."/>
            <person name="Zhou S."/>
            <person name="Childs K.L."/>
            <person name="Davidson R.M."/>
            <person name="Lin H."/>
            <person name="Quesada-Ocampo L."/>
            <person name="Vaillancourt B."/>
            <person name="Sakai H."/>
            <person name="Lee S.S."/>
            <person name="Kim J."/>
            <person name="Numa H."/>
            <person name="Itoh T."/>
            <person name="Buell C.R."/>
            <person name="Matsumoto T."/>
        </authorList>
    </citation>
    <scope>NUCLEOTIDE SEQUENCE [LARGE SCALE GENOMIC DNA]</scope>
    <source>
        <strain evidence="4">cv. Nipponbare</strain>
    </source>
</reference>
<feature type="region of interest" description="Disordered" evidence="1">
    <location>
        <begin position="99"/>
        <end position="123"/>
    </location>
</feature>
<dbReference type="InParanoid" id="A0A0P0VWK2"/>